<gene>
    <name evidence="3" type="ORF">PGLA2088_LOCUS39162</name>
</gene>
<accession>A0A813L0P7</accession>
<evidence type="ECO:0000256" key="2">
    <source>
        <dbReference type="SAM" id="Phobius"/>
    </source>
</evidence>
<dbReference type="Proteomes" id="UP000626109">
    <property type="component" value="Unassembled WGS sequence"/>
</dbReference>
<protein>
    <submittedName>
        <fullName evidence="3">Uncharacterized protein</fullName>
    </submittedName>
</protein>
<feature type="transmembrane region" description="Helical" evidence="2">
    <location>
        <begin position="174"/>
        <end position="193"/>
    </location>
</feature>
<organism evidence="3 4">
    <name type="scientific">Polarella glacialis</name>
    <name type="common">Dinoflagellate</name>
    <dbReference type="NCBI Taxonomy" id="89957"/>
    <lineage>
        <taxon>Eukaryota</taxon>
        <taxon>Sar</taxon>
        <taxon>Alveolata</taxon>
        <taxon>Dinophyceae</taxon>
        <taxon>Suessiales</taxon>
        <taxon>Suessiaceae</taxon>
        <taxon>Polarella</taxon>
    </lineage>
</organism>
<evidence type="ECO:0000313" key="3">
    <source>
        <dbReference type="EMBL" id="CAE8716680.1"/>
    </source>
</evidence>
<reference evidence="3" key="1">
    <citation type="submission" date="2021-02" db="EMBL/GenBank/DDBJ databases">
        <authorList>
            <person name="Dougan E. K."/>
            <person name="Rhodes N."/>
            <person name="Thang M."/>
            <person name="Chan C."/>
        </authorList>
    </citation>
    <scope>NUCLEOTIDE SEQUENCE</scope>
</reference>
<dbReference type="EMBL" id="CAJNNW010033017">
    <property type="protein sequence ID" value="CAE8716680.1"/>
    <property type="molecule type" value="Genomic_DNA"/>
</dbReference>
<sequence>MARDASSVASGGVTTARLLDKAVGDQEVGEGAQETLGALLFSERLHRRYPYPSFQGNDPFVPPVRGNGSGGWPSVDEFERLERVLAQNLQALEELRRHLAPYEDPARDAFSWSWSDTLILATRFRQALRWPAKAKRAAAAAVAAGVGLVPTNGHGEAQEDSVDHLDNLAELTTISGLFLASSCGFLGAVATLLSGRLIYVAYAFAFGVANAVLLLNYSRLYLPHVRRRLEQRLQELAGQRVSILQEVQSVQRASRCTGIVHARAHIFLQSVNVIRNINYLALCVKTEVQRAAAESYGSGRRPQRQIATCGLQLLLALLPHSDPKWQREALAGEDCGKLASLLGIGRRGQSSGRQGPLAECLAESRKRLWLLFRMVHLCSAIPAEVQGQLGALSERFLRPVLVEHRVPLSCFHVEDPRSKVLLDTARHEQSCSQVADQAERTQKDSFSSRARPASDAGSAESDERSFFCPSTASNASGMSSKRGSDRPIGETSKALRKLSATQGDIVRVLQRLPAASLLEQSACSTQTETVLRDIFSSIVLAVDSTRLHRFNPAWDAVSNGAAGQVVVVATGFRFGSQVYQLRGIQTSLELLVTVPSMQAGGTTLQELSIQLSELSDEEPSALGSAAIWSCLAAGAPLQFNEESTVALSAADNAHARINGDSWVNQTYFPAVAEMGEVLGELRRLLYGPAVATCAGRRKPAMLSNMIKTLYTEALHPVARRYDKDDALGVCGMRGSSPQLRKPQSPGTLDFAAAVSFGGPGFAFSTVRSLPADRSDLLHTFQTACTELATLLELGRIALLCTYTTFMIDRCHCRCGCCL</sequence>
<feature type="compositionally biased region" description="Polar residues" evidence="1">
    <location>
        <begin position="468"/>
        <end position="481"/>
    </location>
</feature>
<dbReference type="AlphaFoldDB" id="A0A813L0P7"/>
<keyword evidence="2" id="KW-1133">Transmembrane helix</keyword>
<feature type="region of interest" description="Disordered" evidence="1">
    <location>
        <begin position="432"/>
        <end position="490"/>
    </location>
</feature>
<keyword evidence="2" id="KW-0472">Membrane</keyword>
<proteinExistence type="predicted"/>
<evidence type="ECO:0000313" key="4">
    <source>
        <dbReference type="Proteomes" id="UP000626109"/>
    </source>
</evidence>
<evidence type="ECO:0000256" key="1">
    <source>
        <dbReference type="SAM" id="MobiDB-lite"/>
    </source>
</evidence>
<feature type="transmembrane region" description="Helical" evidence="2">
    <location>
        <begin position="199"/>
        <end position="222"/>
    </location>
</feature>
<comment type="caution">
    <text evidence="3">The sequence shown here is derived from an EMBL/GenBank/DDBJ whole genome shotgun (WGS) entry which is preliminary data.</text>
</comment>
<name>A0A813L0P7_POLGL</name>
<keyword evidence="2" id="KW-0812">Transmembrane</keyword>